<proteinExistence type="inferred from homology"/>
<dbReference type="GO" id="GO:0045277">
    <property type="term" value="C:respiratory chain complex IV"/>
    <property type="evidence" value="ECO:0007669"/>
    <property type="project" value="UniProtKB-UniRule"/>
</dbReference>
<dbReference type="FunFam" id="4.10.49.10:FF:000001">
    <property type="entry name" value="Cytochrome c oxidase subunit 7C"/>
    <property type="match status" value="1"/>
</dbReference>
<organism evidence="13 14">
    <name type="scientific">Corvus brachyrhynchos</name>
    <name type="common">American crow</name>
    <dbReference type="NCBI Taxonomy" id="85066"/>
    <lineage>
        <taxon>Eukaryota</taxon>
        <taxon>Metazoa</taxon>
        <taxon>Chordata</taxon>
        <taxon>Craniata</taxon>
        <taxon>Vertebrata</taxon>
        <taxon>Euteleostomi</taxon>
        <taxon>Archelosauria</taxon>
        <taxon>Archosauria</taxon>
        <taxon>Dinosauria</taxon>
        <taxon>Saurischia</taxon>
        <taxon>Theropoda</taxon>
        <taxon>Coelurosauria</taxon>
        <taxon>Aves</taxon>
        <taxon>Neognathae</taxon>
        <taxon>Neoaves</taxon>
        <taxon>Telluraves</taxon>
        <taxon>Australaves</taxon>
        <taxon>Passeriformes</taxon>
        <taxon>Corvoidea</taxon>
        <taxon>Corvidae</taxon>
        <taxon>Corvus</taxon>
    </lineage>
</organism>
<evidence type="ECO:0000256" key="5">
    <source>
        <dbReference type="ARBA" id="ARBA00022692"/>
    </source>
</evidence>
<keyword evidence="10 12" id="KW-0472">Membrane</keyword>
<dbReference type="PANTHER" id="PTHR13313:SF0">
    <property type="entry name" value="CYTOCHROME C OXIDASE SUBUNIT 7C, MITOCHONDRIAL"/>
    <property type="match status" value="1"/>
</dbReference>
<evidence type="ECO:0000256" key="10">
    <source>
        <dbReference type="ARBA" id="ARBA00023136"/>
    </source>
</evidence>
<dbReference type="CDD" id="cd00929">
    <property type="entry name" value="Cyt_c_Oxidase_VIIc"/>
    <property type="match status" value="1"/>
</dbReference>
<dbReference type="STRING" id="85066.A0A091E7S1"/>
<dbReference type="EMBL" id="KK718080">
    <property type="protein sequence ID" value="KFO54088.1"/>
    <property type="molecule type" value="Genomic_DNA"/>
</dbReference>
<feature type="non-terminal residue" evidence="13">
    <location>
        <position position="1"/>
    </location>
</feature>
<dbReference type="Proteomes" id="UP000052976">
    <property type="component" value="Unassembled WGS sequence"/>
</dbReference>
<evidence type="ECO:0000256" key="8">
    <source>
        <dbReference type="ARBA" id="ARBA00022989"/>
    </source>
</evidence>
<dbReference type="GO" id="GO:0006123">
    <property type="term" value="P:mitochondrial electron transport, cytochrome c to oxygen"/>
    <property type="evidence" value="ECO:0007669"/>
    <property type="project" value="UniProtKB-UniRule"/>
</dbReference>
<feature type="non-terminal residue" evidence="13">
    <location>
        <position position="39"/>
    </location>
</feature>
<accession>A0A091E7S1</accession>
<sequence>QNLPFSVDNKWRLLAMMCAFFGSGFGAPFLIVRHQLLKK</sequence>
<dbReference type="Pfam" id="PF02935">
    <property type="entry name" value="COX7C"/>
    <property type="match status" value="1"/>
</dbReference>
<dbReference type="InterPro" id="IPR004202">
    <property type="entry name" value="COX7C/Cox8"/>
</dbReference>
<dbReference type="SUPFAM" id="SSF81427">
    <property type="entry name" value="Mitochondrial cytochrome c oxidase subunit VIIc (aka VIIIa)"/>
    <property type="match status" value="1"/>
</dbReference>
<evidence type="ECO:0000313" key="13">
    <source>
        <dbReference type="EMBL" id="KFO54088.1"/>
    </source>
</evidence>
<evidence type="ECO:0000256" key="12">
    <source>
        <dbReference type="RuleBase" id="RU368123"/>
    </source>
</evidence>
<dbReference type="PANTHER" id="PTHR13313">
    <property type="entry name" value="CYTOCHROME C OXIDASE SUBUNIT VIIC"/>
    <property type="match status" value="1"/>
</dbReference>
<protein>
    <recommendedName>
        <fullName evidence="4 12">Cytochrome c oxidase subunit 7C, mitochondrial</fullName>
    </recommendedName>
    <alternativeName>
        <fullName evidence="11 12">Cytochrome c oxidase polypeptide VIIc</fullName>
    </alternativeName>
</protein>
<comment type="pathway">
    <text evidence="2 12">Energy metabolism; oxidative phosphorylation.</text>
</comment>
<evidence type="ECO:0000256" key="4">
    <source>
        <dbReference type="ARBA" id="ARBA00017004"/>
    </source>
</evidence>
<keyword evidence="5 12" id="KW-0812">Transmembrane</keyword>
<feature type="transmembrane region" description="Helical" evidence="12">
    <location>
        <begin position="13"/>
        <end position="32"/>
    </location>
</feature>
<dbReference type="Gene3D" id="4.10.49.10">
    <property type="entry name" value="Cytochrome c oxidase subunit VIIc"/>
    <property type="match status" value="1"/>
</dbReference>
<evidence type="ECO:0000313" key="14">
    <source>
        <dbReference type="Proteomes" id="UP000052976"/>
    </source>
</evidence>
<reference evidence="13 14" key="1">
    <citation type="submission" date="2014-04" db="EMBL/GenBank/DDBJ databases">
        <title>Genome evolution of avian class.</title>
        <authorList>
            <person name="Zhang G."/>
            <person name="Li C."/>
        </authorList>
    </citation>
    <scope>NUCLEOTIDE SEQUENCE [LARGE SCALE GENOMIC DNA]</scope>
    <source>
        <strain evidence="13">BGI_N302</strain>
    </source>
</reference>
<name>A0A091E7S1_CORBR</name>
<evidence type="ECO:0000256" key="6">
    <source>
        <dbReference type="ARBA" id="ARBA00022792"/>
    </source>
</evidence>
<evidence type="ECO:0000256" key="2">
    <source>
        <dbReference type="ARBA" id="ARBA00004673"/>
    </source>
</evidence>
<evidence type="ECO:0000256" key="11">
    <source>
        <dbReference type="ARBA" id="ARBA00031140"/>
    </source>
</evidence>
<comment type="function">
    <text evidence="12">Component of the cytochrome c oxidase, the last enzyme in the mitochondrial electron transport chain which drives oxidative phosphorylation. The respiratory chain contains 3 multisubunit complexes succinate dehydrogenase (complex II, CII), ubiquinol-cytochrome c oxidoreductase (cytochrome b-c1 complex, complex III, CIII) and cytochrome c oxidase (complex IV, CIV), that cooperate to transfer electrons derived from NADH and succinate to molecular oxygen, creating an electrochemical gradient over the inner membrane that drives transmembrane transport and the ATP synthase. Cytochrome c oxidase is the component of the respiratory chain that catalyzes the reduction of oxygen to water. Electrons originating from reduced cytochrome c in the intermembrane space (IMS) are transferred via the dinuclear copper A center (CU(A)) of subunit 2 and heme A of subunit 1 to the active site in subunit 1, a binuclear center (BNC) formed by heme A3 and copper B (CU(B)). The BNC reduces molecular oxygen to 2 water molecules using 4 electrons from cytochrome c in the IMS and 4 protons from the mitochondrial matrix.</text>
</comment>
<dbReference type="InterPro" id="IPR036636">
    <property type="entry name" value="COX7C/Cox8_sf"/>
</dbReference>
<comment type="similarity">
    <text evidence="3 12">Belongs to the cytochrome c oxidase VIIc family.</text>
</comment>
<comment type="subunit">
    <text evidence="12">Component of the cytochrome c oxidase (complex IV, CIV), a multisubunit enzyme composed of 14 subunits. The complex is composed of a catalytic core of 3 subunits, encoded in the mitochondrial DNA, and 11 supernumerary subunits, which are encoded in the nuclear genome. The complex exists as a monomer or a dimer and forms supercomplexes (SCs) in the inner mitochondrial membrane with NADH-ubiquinone oxidoreductase (complex I, CI) and ubiquinol-cytochrome c oxidoreductase (cytochrome b-c1 complex, complex III, CIII), resulting in different assemblies (supercomplex SCI(1)III(2)IV(1) and megacomplex MCI(2)III(2)IV(2)).</text>
</comment>
<dbReference type="UniPathway" id="UPA00705"/>
<evidence type="ECO:0000256" key="9">
    <source>
        <dbReference type="ARBA" id="ARBA00023128"/>
    </source>
</evidence>
<evidence type="ECO:0000256" key="1">
    <source>
        <dbReference type="ARBA" id="ARBA00004434"/>
    </source>
</evidence>
<keyword evidence="7 12" id="KW-0809">Transit peptide</keyword>
<gene>
    <name evidence="13" type="ORF">N302_02480</name>
</gene>
<keyword evidence="9 12" id="KW-0496">Mitochondrion</keyword>
<evidence type="ECO:0000256" key="3">
    <source>
        <dbReference type="ARBA" id="ARBA00010514"/>
    </source>
</evidence>
<keyword evidence="8 12" id="KW-1133">Transmembrane helix</keyword>
<comment type="subcellular location">
    <subcellularLocation>
        <location evidence="1 12">Mitochondrion inner membrane</location>
        <topology evidence="1 12">Single-pass membrane protein</topology>
    </subcellularLocation>
</comment>
<keyword evidence="14" id="KW-1185">Reference proteome</keyword>
<dbReference type="GO" id="GO:0005743">
    <property type="term" value="C:mitochondrial inner membrane"/>
    <property type="evidence" value="ECO:0007669"/>
    <property type="project" value="UniProtKB-SubCell"/>
</dbReference>
<keyword evidence="6 12" id="KW-0999">Mitochondrion inner membrane</keyword>
<dbReference type="AlphaFoldDB" id="A0A091E7S1"/>
<evidence type="ECO:0000256" key="7">
    <source>
        <dbReference type="ARBA" id="ARBA00022946"/>
    </source>
</evidence>